<dbReference type="AlphaFoldDB" id="A0A645HG95"/>
<dbReference type="EMBL" id="VSSQ01093063">
    <property type="protein sequence ID" value="MPN38065.1"/>
    <property type="molecule type" value="Genomic_DNA"/>
</dbReference>
<organism evidence="2">
    <name type="scientific">bioreactor metagenome</name>
    <dbReference type="NCBI Taxonomy" id="1076179"/>
    <lineage>
        <taxon>unclassified sequences</taxon>
        <taxon>metagenomes</taxon>
        <taxon>ecological metagenomes</taxon>
    </lineage>
</organism>
<keyword evidence="1" id="KW-1133">Transmembrane helix</keyword>
<gene>
    <name evidence="2" type="ORF">SDC9_185588</name>
</gene>
<keyword evidence="1" id="KW-0472">Membrane</keyword>
<accession>A0A645HG95</accession>
<keyword evidence="1" id="KW-0812">Transmembrane</keyword>
<sequence length="115" mass="11999">MFPAVLCAALPVAIWLVMRFLFPLPEALSASGLPAASEFAAVVQPHLLRALDLGLLLISIHLLAHREDGAVPALFAVAASMLMGFVPALHAPDVWMQALPLAVLAGVGTAKTGRN</sequence>
<evidence type="ECO:0000313" key="2">
    <source>
        <dbReference type="EMBL" id="MPN38065.1"/>
    </source>
</evidence>
<protein>
    <submittedName>
        <fullName evidence="2">Uncharacterized protein</fullName>
    </submittedName>
</protein>
<evidence type="ECO:0000256" key="1">
    <source>
        <dbReference type="SAM" id="Phobius"/>
    </source>
</evidence>
<comment type="caution">
    <text evidence="2">The sequence shown here is derived from an EMBL/GenBank/DDBJ whole genome shotgun (WGS) entry which is preliminary data.</text>
</comment>
<proteinExistence type="predicted"/>
<reference evidence="2" key="1">
    <citation type="submission" date="2019-08" db="EMBL/GenBank/DDBJ databases">
        <authorList>
            <person name="Kucharzyk K."/>
            <person name="Murdoch R.W."/>
            <person name="Higgins S."/>
            <person name="Loffler F."/>
        </authorList>
    </citation>
    <scope>NUCLEOTIDE SEQUENCE</scope>
</reference>
<feature type="transmembrane region" description="Helical" evidence="1">
    <location>
        <begin position="71"/>
        <end position="89"/>
    </location>
</feature>
<name>A0A645HG95_9ZZZZ</name>
<feature type="transmembrane region" description="Helical" evidence="1">
    <location>
        <begin position="46"/>
        <end position="64"/>
    </location>
</feature>